<dbReference type="Proteomes" id="UP001164506">
    <property type="component" value="Chromosome"/>
</dbReference>
<protein>
    <submittedName>
        <fullName evidence="2">Uncharacterized protein</fullName>
    </submittedName>
</protein>
<dbReference type="RefSeq" id="WP_267259519.1">
    <property type="nucleotide sequence ID" value="NZ_CP084204.1"/>
</dbReference>
<feature type="compositionally biased region" description="Basic residues" evidence="1">
    <location>
        <begin position="24"/>
        <end position="38"/>
    </location>
</feature>
<organism evidence="2 3">
    <name type="scientific">Streptomyces tanashiensis</name>
    <dbReference type="NCBI Taxonomy" id="67367"/>
    <lineage>
        <taxon>Bacteria</taxon>
        <taxon>Bacillati</taxon>
        <taxon>Actinomycetota</taxon>
        <taxon>Actinomycetes</taxon>
        <taxon>Kitasatosporales</taxon>
        <taxon>Streptomycetaceae</taxon>
        <taxon>Streptomyces</taxon>
    </lineage>
</organism>
<evidence type="ECO:0000313" key="2">
    <source>
        <dbReference type="EMBL" id="UZX23977.1"/>
    </source>
</evidence>
<accession>A0ABY6R317</accession>
<dbReference type="EMBL" id="CP084204">
    <property type="protein sequence ID" value="UZX23977.1"/>
    <property type="molecule type" value="Genomic_DNA"/>
</dbReference>
<proteinExistence type="predicted"/>
<keyword evidence="3" id="KW-1185">Reference proteome</keyword>
<evidence type="ECO:0000256" key="1">
    <source>
        <dbReference type="SAM" id="MobiDB-lite"/>
    </source>
</evidence>
<feature type="region of interest" description="Disordered" evidence="1">
    <location>
        <begin position="22"/>
        <end position="49"/>
    </location>
</feature>
<reference evidence="2" key="1">
    <citation type="submission" date="2021-09" db="EMBL/GenBank/DDBJ databases">
        <title>Complete genome sequence and metabolic characterization of Streptomyces tanashiensis DSM 731 the producer of antibacterial Kalafungin and diverse secondary metabolites.</title>
        <authorList>
            <person name="Abbasi M.N."/>
            <person name="Anwar M.N."/>
            <person name="Alam K."/>
            <person name="Shoaib M."/>
            <person name="Lin Z."/>
            <person name="Hayat M."/>
            <person name="Ali M.I."/>
            <person name="Malik H.M.T."/>
            <person name="Ahmed I."/>
            <person name="Li A."/>
            <person name="Hailong Wang H."/>
            <person name="Zhang Y."/>
        </authorList>
    </citation>
    <scope>NUCLEOTIDE SEQUENCE</scope>
    <source>
        <strain evidence="2">Kala</strain>
    </source>
</reference>
<name>A0ABY6R317_9ACTN</name>
<dbReference type="GeneID" id="95603000"/>
<gene>
    <name evidence="2" type="ORF">LDH80_26165</name>
</gene>
<evidence type="ECO:0000313" key="3">
    <source>
        <dbReference type="Proteomes" id="UP001164506"/>
    </source>
</evidence>
<sequence>MTFPSLILLIVEGNVAIRPAAARGNKRPYVKHGRKRLRAGPENVSPDRP</sequence>